<dbReference type="PANTHER" id="PTHR38790:SF9">
    <property type="entry name" value="F-BOX DOMAIN-CONTAINING PROTEIN"/>
    <property type="match status" value="1"/>
</dbReference>
<evidence type="ECO:0000313" key="2">
    <source>
        <dbReference type="Proteomes" id="UP000799779"/>
    </source>
</evidence>
<name>A0A6A5W4C7_9PLEO</name>
<gene>
    <name evidence="1" type="ORF">P154DRAFT_401378</name>
</gene>
<dbReference type="OrthoDB" id="5420711at2759"/>
<evidence type="ECO:0000313" key="1">
    <source>
        <dbReference type="EMBL" id="KAF1994005.1"/>
    </source>
</evidence>
<dbReference type="Proteomes" id="UP000799779">
    <property type="component" value="Unassembled WGS sequence"/>
</dbReference>
<dbReference type="PANTHER" id="PTHR38790">
    <property type="entry name" value="2EXR DOMAIN-CONTAINING PROTEIN-RELATED"/>
    <property type="match status" value="1"/>
</dbReference>
<feature type="non-terminal residue" evidence="1">
    <location>
        <position position="269"/>
    </location>
</feature>
<dbReference type="AlphaFoldDB" id="A0A6A5W4C7"/>
<feature type="non-terminal residue" evidence="1">
    <location>
        <position position="1"/>
    </location>
</feature>
<protein>
    <submittedName>
        <fullName evidence="1">Uncharacterized protein</fullName>
    </submittedName>
</protein>
<keyword evidence="2" id="KW-1185">Reference proteome</keyword>
<accession>A0A6A5W4C7</accession>
<dbReference type="EMBL" id="ML977676">
    <property type="protein sequence ID" value="KAF1994005.1"/>
    <property type="molecule type" value="Genomic_DNA"/>
</dbReference>
<organism evidence="1 2">
    <name type="scientific">Amniculicola lignicola CBS 123094</name>
    <dbReference type="NCBI Taxonomy" id="1392246"/>
    <lineage>
        <taxon>Eukaryota</taxon>
        <taxon>Fungi</taxon>
        <taxon>Dikarya</taxon>
        <taxon>Ascomycota</taxon>
        <taxon>Pezizomycotina</taxon>
        <taxon>Dothideomycetes</taxon>
        <taxon>Pleosporomycetidae</taxon>
        <taxon>Pleosporales</taxon>
        <taxon>Amniculicolaceae</taxon>
        <taxon>Amniculicola</taxon>
    </lineage>
</organism>
<reference evidence="1" key="1">
    <citation type="journal article" date="2020" name="Stud. Mycol.">
        <title>101 Dothideomycetes genomes: a test case for predicting lifestyles and emergence of pathogens.</title>
        <authorList>
            <person name="Haridas S."/>
            <person name="Albert R."/>
            <person name="Binder M."/>
            <person name="Bloem J."/>
            <person name="Labutti K."/>
            <person name="Salamov A."/>
            <person name="Andreopoulos B."/>
            <person name="Baker S."/>
            <person name="Barry K."/>
            <person name="Bills G."/>
            <person name="Bluhm B."/>
            <person name="Cannon C."/>
            <person name="Castanera R."/>
            <person name="Culley D."/>
            <person name="Daum C."/>
            <person name="Ezra D."/>
            <person name="Gonzalez J."/>
            <person name="Henrissat B."/>
            <person name="Kuo A."/>
            <person name="Liang C."/>
            <person name="Lipzen A."/>
            <person name="Lutzoni F."/>
            <person name="Magnuson J."/>
            <person name="Mondo S."/>
            <person name="Nolan M."/>
            <person name="Ohm R."/>
            <person name="Pangilinan J."/>
            <person name="Park H.-J."/>
            <person name="Ramirez L."/>
            <person name="Alfaro M."/>
            <person name="Sun H."/>
            <person name="Tritt A."/>
            <person name="Yoshinaga Y."/>
            <person name="Zwiers L.-H."/>
            <person name="Turgeon B."/>
            <person name="Goodwin S."/>
            <person name="Spatafora J."/>
            <person name="Crous P."/>
            <person name="Grigoriev I."/>
        </authorList>
    </citation>
    <scope>NUCLEOTIDE SEQUENCE</scope>
    <source>
        <strain evidence="1">CBS 123094</strain>
    </source>
</reference>
<sequence>QLLLLPREIRDLVYRLLFVRSTIGIECALAEGVHSGEDLPLRRTEWPPLYMLRSPLHLRSTWPVPEPALDLQGIEEWWTLSSRDQQLDMTYQLIPEDSGGVPHLPLQAMLVCKQIYHEARETFYAKNVFRLVGDFQIPTALQFLKDRSPGSRSLISTIEMSMMEDECEVPEQSDAYVPSSGHTQSTLRLRYAYDYYEPLCSMLASPSMHLRHLGLSIDSGHAGWHFGNHYWAATVEKIVQFDRLRDVEIPTWLGPLLSIRGLDSVRISW</sequence>
<proteinExistence type="predicted"/>